<dbReference type="GO" id="GO:0016491">
    <property type="term" value="F:oxidoreductase activity"/>
    <property type="evidence" value="ECO:0007669"/>
    <property type="project" value="UniProtKB-KW"/>
</dbReference>
<keyword evidence="2" id="KW-0479">Metal-binding</keyword>
<keyword evidence="5" id="KW-0411">Iron-sulfur</keyword>
<keyword evidence="1" id="KW-0004">4Fe-4S</keyword>
<gene>
    <name evidence="6" type="ORF">FVF58_22340</name>
</gene>
<dbReference type="PANTHER" id="PTHR43498">
    <property type="entry name" value="FERREDOXIN:COB-COM HETERODISULFIDE REDUCTASE SUBUNIT A"/>
    <property type="match status" value="1"/>
</dbReference>
<evidence type="ECO:0000256" key="4">
    <source>
        <dbReference type="ARBA" id="ARBA00023004"/>
    </source>
</evidence>
<keyword evidence="3" id="KW-0560">Oxidoreductase</keyword>
<comment type="caution">
    <text evidence="6">The sequence shown here is derived from an EMBL/GenBank/DDBJ whole genome shotgun (WGS) entry which is preliminary data.</text>
</comment>
<reference evidence="6 7" key="1">
    <citation type="submission" date="2019-08" db="EMBL/GenBank/DDBJ databases">
        <title>Paraburkholderia sp. DCY113.</title>
        <authorList>
            <person name="Kang J."/>
        </authorList>
    </citation>
    <scope>NUCLEOTIDE SEQUENCE [LARGE SCALE GENOMIC DNA]</scope>
    <source>
        <strain evidence="6 7">DCY113</strain>
    </source>
</reference>
<organism evidence="6 7">
    <name type="scientific">Paraburkholderia panacisoli</name>
    <dbReference type="NCBI Taxonomy" id="2603818"/>
    <lineage>
        <taxon>Bacteria</taxon>
        <taxon>Pseudomonadati</taxon>
        <taxon>Pseudomonadota</taxon>
        <taxon>Betaproteobacteria</taxon>
        <taxon>Burkholderiales</taxon>
        <taxon>Burkholderiaceae</taxon>
        <taxon>Paraburkholderia</taxon>
    </lineage>
</organism>
<accession>A0A5B0GYQ3</accession>
<dbReference type="Pfam" id="PF12831">
    <property type="entry name" value="FAD_oxidored"/>
    <property type="match status" value="1"/>
</dbReference>
<keyword evidence="4" id="KW-0408">Iron</keyword>
<dbReference type="Gene3D" id="3.50.50.60">
    <property type="entry name" value="FAD/NAD(P)-binding domain"/>
    <property type="match status" value="1"/>
</dbReference>
<dbReference type="GO" id="GO:0051539">
    <property type="term" value="F:4 iron, 4 sulfur cluster binding"/>
    <property type="evidence" value="ECO:0007669"/>
    <property type="project" value="UniProtKB-KW"/>
</dbReference>
<evidence type="ECO:0000256" key="2">
    <source>
        <dbReference type="ARBA" id="ARBA00022723"/>
    </source>
</evidence>
<dbReference type="PANTHER" id="PTHR43498:SF1">
    <property type="entry name" value="COB--COM HETERODISULFIDE REDUCTASE IRON-SULFUR SUBUNIT A"/>
    <property type="match status" value="1"/>
</dbReference>
<dbReference type="AlphaFoldDB" id="A0A5B0GYQ3"/>
<dbReference type="GO" id="GO:0046872">
    <property type="term" value="F:metal ion binding"/>
    <property type="evidence" value="ECO:0007669"/>
    <property type="project" value="UniProtKB-KW"/>
</dbReference>
<proteinExistence type="predicted"/>
<protein>
    <submittedName>
        <fullName evidence="6">FAD-dependent oxidoreductase</fullName>
    </submittedName>
</protein>
<dbReference type="EMBL" id="VTUZ01000015">
    <property type="protein sequence ID" value="KAA1008095.1"/>
    <property type="molecule type" value="Genomic_DNA"/>
</dbReference>
<evidence type="ECO:0000313" key="7">
    <source>
        <dbReference type="Proteomes" id="UP000325273"/>
    </source>
</evidence>
<evidence type="ECO:0000256" key="3">
    <source>
        <dbReference type="ARBA" id="ARBA00023002"/>
    </source>
</evidence>
<sequence>MRQMKNVGVDVRSVDGLQCDVLVTGGGAAGVATAVTASRQGLKVILLERYGFCGGGAVAGLSGTVCGMYLATERAGAKPEAIISGFAQEFCDVLEQRGGLAAPVRYGKTWTRVHDPLVWRDAADSLLEATGVKVIYHAIATGVLLDGNERVEGVTAWTKQGPLTIRARVTVDASGDADLVAMAGLDSFVGDGSRVQNPTMIFRLQGVDVERFTAAYGDDTIMGEAISSLLRERQLAGDNLPRSKIWLFPTTRPGELLCNCTRITGSDGRELNPLFYDDFTEGELNGRKQVHAYARFLRDYVAGCEKSFVNDTGVQVGVRQTRQVEGVTKLMNADVVGARKFSDGIARSPWPIELHAGAKPKVEWVLDDYYEVPYGCFVPSRGEGLLVAGRCLSAEHEAVASARVTAQCFSYGHAIGHAASLAVRQGIEPRNVDPQAIRNALGRDGAAL</sequence>
<name>A0A5B0GYQ3_9BURK</name>
<evidence type="ECO:0000256" key="1">
    <source>
        <dbReference type="ARBA" id="ARBA00022485"/>
    </source>
</evidence>
<dbReference type="SUPFAM" id="SSF51905">
    <property type="entry name" value="FAD/NAD(P)-binding domain"/>
    <property type="match status" value="1"/>
</dbReference>
<evidence type="ECO:0000313" key="6">
    <source>
        <dbReference type="EMBL" id="KAA1008095.1"/>
    </source>
</evidence>
<dbReference type="InterPro" id="IPR039650">
    <property type="entry name" value="HdrA-like"/>
</dbReference>
<dbReference type="InterPro" id="IPR036188">
    <property type="entry name" value="FAD/NAD-bd_sf"/>
</dbReference>
<evidence type="ECO:0000256" key="5">
    <source>
        <dbReference type="ARBA" id="ARBA00023014"/>
    </source>
</evidence>
<keyword evidence="7" id="KW-1185">Reference proteome</keyword>
<dbReference type="Proteomes" id="UP000325273">
    <property type="component" value="Unassembled WGS sequence"/>
</dbReference>